<keyword evidence="2" id="KW-1185">Reference proteome</keyword>
<proteinExistence type="predicted"/>
<reference evidence="1" key="1">
    <citation type="submission" date="2022-06" db="EMBL/GenBank/DDBJ databases">
        <title>Phylogenomic reconstructions and comparative analyses of Kickxellomycotina fungi.</title>
        <authorList>
            <person name="Reynolds N.K."/>
            <person name="Stajich J.E."/>
            <person name="Barry K."/>
            <person name="Grigoriev I.V."/>
            <person name="Crous P."/>
            <person name="Smith M.E."/>
        </authorList>
    </citation>
    <scope>NUCLEOTIDE SEQUENCE</scope>
    <source>
        <strain evidence="1">RSA 2271</strain>
    </source>
</reference>
<dbReference type="EMBL" id="JAMZIH010005881">
    <property type="protein sequence ID" value="KAJ1674543.1"/>
    <property type="molecule type" value="Genomic_DNA"/>
</dbReference>
<sequence length="431" mass="46425">MSDPYRDLFSNFRRLMATAREARLAAGSGFSPPDITQSDSDDTDIYFPGSNGEDSRFTFTSNGGESLPISLGNDNGYSVFRWSSSDRPSGVTITSSGNRFPAISPGNRGNRGGRPSGITITSNGGGRDPSGFAFTSSNGETTVTRSGSRGREQPFVIRSDRALTPDRSSMGSFYILGANGESRTLRSITTNGRTVGNISGTRIINDRPVEYSLPVDPTAFLNPDSFFERLDDAISQSIDSYNRENAPPPASEEAIRKLARRKATQEDVDANHSCPICMEEFKVGEEINVLPCGHLYHLTCVEHWLRDNGTCPTCRERVDRPQGPQADLGSSNGSHRGSVGPSMPSADSSRGDADRDPATTDNLEIAGRAADNASASQPRSYNNNNTNSSSTPSSGPMYQRPYPRNAVRGSARPVPSQSGRIGRRLGSRFGN</sequence>
<comment type="caution">
    <text evidence="1">The sequence shown here is derived from an EMBL/GenBank/DDBJ whole genome shotgun (WGS) entry which is preliminary data.</text>
</comment>
<accession>A0ACC1HHF5</accession>
<dbReference type="Proteomes" id="UP001145114">
    <property type="component" value="Unassembled WGS sequence"/>
</dbReference>
<evidence type="ECO:0000313" key="1">
    <source>
        <dbReference type="EMBL" id="KAJ1674543.1"/>
    </source>
</evidence>
<protein>
    <submittedName>
        <fullName evidence="1">Uncharacterized protein</fullName>
    </submittedName>
</protein>
<organism evidence="1 2">
    <name type="scientific">Spiromyces aspiralis</name>
    <dbReference type="NCBI Taxonomy" id="68401"/>
    <lineage>
        <taxon>Eukaryota</taxon>
        <taxon>Fungi</taxon>
        <taxon>Fungi incertae sedis</taxon>
        <taxon>Zoopagomycota</taxon>
        <taxon>Kickxellomycotina</taxon>
        <taxon>Kickxellomycetes</taxon>
        <taxon>Kickxellales</taxon>
        <taxon>Kickxellaceae</taxon>
        <taxon>Spiromyces</taxon>
    </lineage>
</organism>
<evidence type="ECO:0000313" key="2">
    <source>
        <dbReference type="Proteomes" id="UP001145114"/>
    </source>
</evidence>
<name>A0ACC1HHF5_9FUNG</name>
<gene>
    <name evidence="1" type="ORF">EV182_003071</name>
</gene>